<dbReference type="AlphaFoldDB" id="A0A072P4L2"/>
<dbReference type="Proteomes" id="UP000027920">
    <property type="component" value="Unassembled WGS sequence"/>
</dbReference>
<reference evidence="1 2" key="1">
    <citation type="submission" date="2013-03" db="EMBL/GenBank/DDBJ databases">
        <title>The Genome Sequence of Exophiala aquamarina CBS 119918.</title>
        <authorList>
            <consortium name="The Broad Institute Genomics Platform"/>
            <person name="Cuomo C."/>
            <person name="de Hoog S."/>
            <person name="Gorbushina A."/>
            <person name="Walker B."/>
            <person name="Young S.K."/>
            <person name="Zeng Q."/>
            <person name="Gargeya S."/>
            <person name="Fitzgerald M."/>
            <person name="Haas B."/>
            <person name="Abouelleil A."/>
            <person name="Allen A.W."/>
            <person name="Alvarado L."/>
            <person name="Arachchi H.M."/>
            <person name="Berlin A.M."/>
            <person name="Chapman S.B."/>
            <person name="Gainer-Dewar J."/>
            <person name="Goldberg J."/>
            <person name="Griggs A."/>
            <person name="Gujja S."/>
            <person name="Hansen M."/>
            <person name="Howarth C."/>
            <person name="Imamovic A."/>
            <person name="Ireland A."/>
            <person name="Larimer J."/>
            <person name="McCowan C."/>
            <person name="Murphy C."/>
            <person name="Pearson M."/>
            <person name="Poon T.W."/>
            <person name="Priest M."/>
            <person name="Roberts A."/>
            <person name="Saif S."/>
            <person name="Shea T."/>
            <person name="Sisk P."/>
            <person name="Sykes S."/>
            <person name="Wortman J."/>
            <person name="Nusbaum C."/>
            <person name="Birren B."/>
        </authorList>
    </citation>
    <scope>NUCLEOTIDE SEQUENCE [LARGE SCALE GENOMIC DNA]</scope>
    <source>
        <strain evidence="1 2">CBS 119918</strain>
    </source>
</reference>
<dbReference type="PANTHER" id="PTHR28002">
    <property type="entry name" value="MIOREX COMPLEX COMPONENT 11"/>
    <property type="match status" value="1"/>
</dbReference>
<evidence type="ECO:0000313" key="1">
    <source>
        <dbReference type="EMBL" id="KEF54652.1"/>
    </source>
</evidence>
<gene>
    <name evidence="1" type="ORF">A1O9_09094</name>
</gene>
<keyword evidence="2" id="KW-1185">Reference proteome</keyword>
<dbReference type="VEuPathDB" id="FungiDB:A1O9_09094"/>
<proteinExistence type="predicted"/>
<organism evidence="1 2">
    <name type="scientific">Exophiala aquamarina CBS 119918</name>
    <dbReference type="NCBI Taxonomy" id="1182545"/>
    <lineage>
        <taxon>Eukaryota</taxon>
        <taxon>Fungi</taxon>
        <taxon>Dikarya</taxon>
        <taxon>Ascomycota</taxon>
        <taxon>Pezizomycotina</taxon>
        <taxon>Eurotiomycetes</taxon>
        <taxon>Chaetothyriomycetidae</taxon>
        <taxon>Chaetothyriales</taxon>
        <taxon>Herpotrichiellaceae</taxon>
        <taxon>Exophiala</taxon>
    </lineage>
</organism>
<dbReference type="HOGENOM" id="CLU_071379_2_0_1"/>
<dbReference type="GO" id="GO:0005739">
    <property type="term" value="C:mitochondrion"/>
    <property type="evidence" value="ECO:0007669"/>
    <property type="project" value="TreeGrafter"/>
</dbReference>
<name>A0A072P4L2_9EURO</name>
<dbReference type="Pfam" id="PF10306">
    <property type="entry name" value="FLILHELTA"/>
    <property type="match status" value="1"/>
</dbReference>
<dbReference type="GeneID" id="25284004"/>
<dbReference type="InterPro" id="IPR018811">
    <property type="entry name" value="MRX11"/>
</dbReference>
<evidence type="ECO:0000313" key="2">
    <source>
        <dbReference type="Proteomes" id="UP000027920"/>
    </source>
</evidence>
<protein>
    <submittedName>
        <fullName evidence="1">Uncharacterized protein</fullName>
    </submittedName>
</protein>
<dbReference type="RefSeq" id="XP_013257242.1">
    <property type="nucleotide sequence ID" value="XM_013401788.1"/>
</dbReference>
<dbReference type="OrthoDB" id="5580261at2759"/>
<dbReference type="EMBL" id="AMGV01000009">
    <property type="protein sequence ID" value="KEF54652.1"/>
    <property type="molecule type" value="Genomic_DNA"/>
</dbReference>
<accession>A0A072P4L2</accession>
<sequence length="214" mass="24341">MRRLIPRAAHVPKFPRPGRCWLSTGRPGLPQQAPKLDGQAATRSRFDRLIHRTPRFLKPTLTGLRDAPVSHISAFFILHEVTAVVPLFGLAGAFHYWNWLPPYFAEGAWVSAGVEKFGRYARKKGWISEKGEAQVEEQTKHGNAEAVETRKMSNAFKRGEETTRWIVEFATAYAVVKAFIPLRIVVSVWASPWFARWTIIPIGKAARNWLTRKP</sequence>
<comment type="caution">
    <text evidence="1">The sequence shown here is derived from an EMBL/GenBank/DDBJ whole genome shotgun (WGS) entry which is preliminary data.</text>
</comment>
<dbReference type="PANTHER" id="PTHR28002:SF1">
    <property type="entry name" value="MIOREX COMPLEX COMPONENT 11"/>
    <property type="match status" value="1"/>
</dbReference>